<dbReference type="AlphaFoldDB" id="A0A2A6CTW4"/>
<proteinExistence type="predicted"/>
<gene>
    <name evidence="1" type="primary">WBGene00278084</name>
</gene>
<reference evidence="2" key="1">
    <citation type="journal article" date="2008" name="Nat. Genet.">
        <title>The Pristionchus pacificus genome provides a unique perspective on nematode lifestyle and parasitism.</title>
        <authorList>
            <person name="Dieterich C."/>
            <person name="Clifton S.W."/>
            <person name="Schuster L.N."/>
            <person name="Chinwalla A."/>
            <person name="Delehaunty K."/>
            <person name="Dinkelacker I."/>
            <person name="Fulton L."/>
            <person name="Fulton R."/>
            <person name="Godfrey J."/>
            <person name="Minx P."/>
            <person name="Mitreva M."/>
            <person name="Roeseler W."/>
            <person name="Tian H."/>
            <person name="Witte H."/>
            <person name="Yang S.P."/>
            <person name="Wilson R.K."/>
            <person name="Sommer R.J."/>
        </authorList>
    </citation>
    <scope>NUCLEOTIDE SEQUENCE [LARGE SCALE GENOMIC DNA]</scope>
    <source>
        <strain evidence="2">PS312</strain>
    </source>
</reference>
<sequence>MMKKNKCSFAARLLYKKPKFLCQRERCLKSSSSNSYHIVPLTLCLTILLNLNR</sequence>
<accession>A0A8R1UV43</accession>
<evidence type="ECO:0000313" key="1">
    <source>
        <dbReference type="EnsemblMetazoa" id="PPA39715.1"/>
    </source>
</evidence>
<reference evidence="1" key="2">
    <citation type="submission" date="2022-06" db="UniProtKB">
        <authorList>
            <consortium name="EnsemblMetazoa"/>
        </authorList>
    </citation>
    <scope>IDENTIFICATION</scope>
    <source>
        <strain evidence="1">PS312</strain>
    </source>
</reference>
<keyword evidence="2" id="KW-1185">Reference proteome</keyword>
<dbReference type="EnsemblMetazoa" id="PPA39715.1">
    <property type="protein sequence ID" value="PPA39715.1"/>
    <property type="gene ID" value="WBGene00278084"/>
</dbReference>
<protein>
    <submittedName>
        <fullName evidence="1">Uncharacterized protein</fullName>
    </submittedName>
</protein>
<dbReference type="Proteomes" id="UP000005239">
    <property type="component" value="Unassembled WGS sequence"/>
</dbReference>
<accession>A0A2A6CTW4</accession>
<name>A0A2A6CTW4_PRIPA</name>
<evidence type="ECO:0000313" key="2">
    <source>
        <dbReference type="Proteomes" id="UP000005239"/>
    </source>
</evidence>
<organism evidence="1 2">
    <name type="scientific">Pristionchus pacificus</name>
    <name type="common">Parasitic nematode worm</name>
    <dbReference type="NCBI Taxonomy" id="54126"/>
    <lineage>
        <taxon>Eukaryota</taxon>
        <taxon>Metazoa</taxon>
        <taxon>Ecdysozoa</taxon>
        <taxon>Nematoda</taxon>
        <taxon>Chromadorea</taxon>
        <taxon>Rhabditida</taxon>
        <taxon>Rhabditina</taxon>
        <taxon>Diplogasteromorpha</taxon>
        <taxon>Diplogasteroidea</taxon>
        <taxon>Neodiplogasteridae</taxon>
        <taxon>Pristionchus</taxon>
    </lineage>
</organism>